<dbReference type="EMBL" id="JABSTR010000009">
    <property type="protein sequence ID" value="KAH9378554.1"/>
    <property type="molecule type" value="Genomic_DNA"/>
</dbReference>
<dbReference type="AlphaFoldDB" id="A0A9J6GSW1"/>
<evidence type="ECO:0000313" key="2">
    <source>
        <dbReference type="Proteomes" id="UP000821853"/>
    </source>
</evidence>
<protein>
    <submittedName>
        <fullName evidence="1">Uncharacterized protein</fullName>
    </submittedName>
</protein>
<dbReference type="Proteomes" id="UP000821853">
    <property type="component" value="Unassembled WGS sequence"/>
</dbReference>
<gene>
    <name evidence="1" type="ORF">HPB48_018721</name>
</gene>
<name>A0A9J6GSW1_HAELO</name>
<evidence type="ECO:0000313" key="1">
    <source>
        <dbReference type="EMBL" id="KAH9378554.1"/>
    </source>
</evidence>
<accession>A0A9J6GSW1</accession>
<proteinExistence type="predicted"/>
<comment type="caution">
    <text evidence="1">The sequence shown here is derived from an EMBL/GenBank/DDBJ whole genome shotgun (WGS) entry which is preliminary data.</text>
</comment>
<dbReference type="VEuPathDB" id="VectorBase:HLOH_059926"/>
<keyword evidence="2" id="KW-1185">Reference proteome</keyword>
<sequence>MDIVRTNHTENIVIISPFKMENAEKYNALKEIRISHKTYEIRAYATAPEDTTKLVIYNIPAYDSDEDNNSEI</sequence>
<reference evidence="1 2" key="1">
    <citation type="journal article" date="2020" name="Cell">
        <title>Large-Scale Comparative Analyses of Tick Genomes Elucidate Their Genetic Diversity and Vector Capacities.</title>
        <authorList>
            <consortium name="Tick Genome and Microbiome Consortium (TIGMIC)"/>
            <person name="Jia N."/>
            <person name="Wang J."/>
            <person name="Shi W."/>
            <person name="Du L."/>
            <person name="Sun Y."/>
            <person name="Zhan W."/>
            <person name="Jiang J.F."/>
            <person name="Wang Q."/>
            <person name="Zhang B."/>
            <person name="Ji P."/>
            <person name="Bell-Sakyi L."/>
            <person name="Cui X.M."/>
            <person name="Yuan T.T."/>
            <person name="Jiang B.G."/>
            <person name="Yang W.F."/>
            <person name="Lam T.T."/>
            <person name="Chang Q.C."/>
            <person name="Ding S.J."/>
            <person name="Wang X.J."/>
            <person name="Zhu J.G."/>
            <person name="Ruan X.D."/>
            <person name="Zhao L."/>
            <person name="Wei J.T."/>
            <person name="Ye R.Z."/>
            <person name="Que T.C."/>
            <person name="Du C.H."/>
            <person name="Zhou Y.H."/>
            <person name="Cheng J.X."/>
            <person name="Dai P.F."/>
            <person name="Guo W.B."/>
            <person name="Han X.H."/>
            <person name="Huang E.J."/>
            <person name="Li L.F."/>
            <person name="Wei W."/>
            <person name="Gao Y.C."/>
            <person name="Liu J.Z."/>
            <person name="Shao H.Z."/>
            <person name="Wang X."/>
            <person name="Wang C.C."/>
            <person name="Yang T.C."/>
            <person name="Huo Q.B."/>
            <person name="Li W."/>
            <person name="Chen H.Y."/>
            <person name="Chen S.E."/>
            <person name="Zhou L.G."/>
            <person name="Ni X.B."/>
            <person name="Tian J.H."/>
            <person name="Sheng Y."/>
            <person name="Liu T."/>
            <person name="Pan Y.S."/>
            <person name="Xia L.Y."/>
            <person name="Li J."/>
            <person name="Zhao F."/>
            <person name="Cao W.C."/>
        </authorList>
    </citation>
    <scope>NUCLEOTIDE SEQUENCE [LARGE SCALE GENOMIC DNA]</scope>
    <source>
        <strain evidence="1">HaeL-2018</strain>
    </source>
</reference>
<organism evidence="1 2">
    <name type="scientific">Haemaphysalis longicornis</name>
    <name type="common">Bush tick</name>
    <dbReference type="NCBI Taxonomy" id="44386"/>
    <lineage>
        <taxon>Eukaryota</taxon>
        <taxon>Metazoa</taxon>
        <taxon>Ecdysozoa</taxon>
        <taxon>Arthropoda</taxon>
        <taxon>Chelicerata</taxon>
        <taxon>Arachnida</taxon>
        <taxon>Acari</taxon>
        <taxon>Parasitiformes</taxon>
        <taxon>Ixodida</taxon>
        <taxon>Ixodoidea</taxon>
        <taxon>Ixodidae</taxon>
        <taxon>Haemaphysalinae</taxon>
        <taxon>Haemaphysalis</taxon>
    </lineage>
</organism>